<comment type="caution">
    <text evidence="3">The sequence shown here is derived from an EMBL/GenBank/DDBJ whole genome shotgun (WGS) entry which is preliminary data.</text>
</comment>
<name>A0A963YVG0_9PROT</name>
<evidence type="ECO:0000259" key="2">
    <source>
        <dbReference type="PROSITE" id="PS51819"/>
    </source>
</evidence>
<keyword evidence="1" id="KW-0479">Metal-binding</keyword>
<dbReference type="SUPFAM" id="SSF54593">
    <property type="entry name" value="Glyoxalase/Bleomycin resistance protein/Dihydroxybiphenyl dioxygenase"/>
    <property type="match status" value="2"/>
</dbReference>
<dbReference type="AlphaFoldDB" id="A0A963YVG0"/>
<sequence length="266" mass="29294">MSVTVSDLGRIGAFYRDALGFRRGEVSNHVIDGYPGRRLMMHLGEQSVELFQPTMPGNPYPEARTAHDPWFQHIAVVVSDIDRAHAALNAYDIEPITRGGPQFLPPSSGSVQAFKFRDPDGHPLELLQFPPRSGDPKWQERSSDSPFLGYDHTAIVVQDLDRSIAYYQSLGLRVTSRGVNHGSAQARLDSVDDPTVDVVALTAAQSLTPHVELLCYRGPALCEQPDAISASDIASCRSMFAWSKLIEPALTTLTEQDPDRHAWGSE</sequence>
<dbReference type="Gene3D" id="3.10.180.10">
    <property type="entry name" value="2,3-Dihydroxybiphenyl 1,2-Dioxygenase, domain 1"/>
    <property type="match status" value="2"/>
</dbReference>
<dbReference type="InterPro" id="IPR051785">
    <property type="entry name" value="MMCE/EMCE_epimerase"/>
</dbReference>
<accession>A0A963YVG0</accession>
<feature type="domain" description="VOC" evidence="2">
    <location>
        <begin position="1"/>
        <end position="129"/>
    </location>
</feature>
<dbReference type="InterPro" id="IPR004360">
    <property type="entry name" value="Glyas_Fos-R_dOase_dom"/>
</dbReference>
<dbReference type="Pfam" id="PF00903">
    <property type="entry name" value="Glyoxalase"/>
    <property type="match status" value="2"/>
</dbReference>
<dbReference type="GO" id="GO:0004493">
    <property type="term" value="F:methylmalonyl-CoA epimerase activity"/>
    <property type="evidence" value="ECO:0007669"/>
    <property type="project" value="TreeGrafter"/>
</dbReference>
<reference evidence="3" key="2">
    <citation type="submission" date="2021-01" db="EMBL/GenBank/DDBJ databases">
        <authorList>
            <person name="Mieszkin S."/>
            <person name="Pouder E."/>
            <person name="Alain K."/>
        </authorList>
    </citation>
    <scope>NUCLEOTIDE SEQUENCE</scope>
    <source>
        <strain evidence="3">HW T2.11</strain>
    </source>
</reference>
<organism evidence="3 4">
    <name type="scientific">Acidisoma silvae</name>
    <dbReference type="NCBI Taxonomy" id="2802396"/>
    <lineage>
        <taxon>Bacteria</taxon>
        <taxon>Pseudomonadati</taxon>
        <taxon>Pseudomonadota</taxon>
        <taxon>Alphaproteobacteria</taxon>
        <taxon>Acetobacterales</taxon>
        <taxon>Acidocellaceae</taxon>
        <taxon>Acidisoma</taxon>
    </lineage>
</organism>
<dbReference type="PANTHER" id="PTHR43048">
    <property type="entry name" value="METHYLMALONYL-COA EPIMERASE"/>
    <property type="match status" value="1"/>
</dbReference>
<dbReference type="GO" id="GO:0046872">
    <property type="term" value="F:metal ion binding"/>
    <property type="evidence" value="ECO:0007669"/>
    <property type="project" value="UniProtKB-KW"/>
</dbReference>
<dbReference type="PANTHER" id="PTHR43048:SF3">
    <property type="entry name" value="METHYLMALONYL-COA EPIMERASE, MITOCHONDRIAL"/>
    <property type="match status" value="1"/>
</dbReference>
<dbReference type="RefSeq" id="WP_319799626.1">
    <property type="nucleotide sequence ID" value="NZ_JAESVB010000020.1"/>
</dbReference>
<dbReference type="PROSITE" id="PS51819">
    <property type="entry name" value="VOC"/>
    <property type="match status" value="1"/>
</dbReference>
<gene>
    <name evidence="3" type="ORF">ASILVAE211_22240</name>
</gene>
<dbReference type="GO" id="GO:0046491">
    <property type="term" value="P:L-methylmalonyl-CoA metabolic process"/>
    <property type="evidence" value="ECO:0007669"/>
    <property type="project" value="TreeGrafter"/>
</dbReference>
<evidence type="ECO:0000256" key="1">
    <source>
        <dbReference type="ARBA" id="ARBA00022723"/>
    </source>
</evidence>
<keyword evidence="4" id="KW-1185">Reference proteome</keyword>
<protein>
    <submittedName>
        <fullName evidence="3">VOC family protein</fullName>
    </submittedName>
</protein>
<evidence type="ECO:0000313" key="4">
    <source>
        <dbReference type="Proteomes" id="UP000708298"/>
    </source>
</evidence>
<dbReference type="EMBL" id="JAESVB010000020">
    <property type="protein sequence ID" value="MCB8877927.1"/>
    <property type="molecule type" value="Genomic_DNA"/>
</dbReference>
<evidence type="ECO:0000313" key="3">
    <source>
        <dbReference type="EMBL" id="MCB8877927.1"/>
    </source>
</evidence>
<dbReference type="InterPro" id="IPR029068">
    <property type="entry name" value="Glyas_Bleomycin-R_OHBP_Dase"/>
</dbReference>
<reference evidence="3" key="1">
    <citation type="journal article" date="2021" name="Microorganisms">
        <title>Acidisoma silvae sp. nov. and Acidisomacellulosilytica sp. nov., Two Acidophilic Bacteria Isolated from Decaying Wood, Hydrolyzing Cellulose and Producing Poly-3-hydroxybutyrate.</title>
        <authorList>
            <person name="Mieszkin S."/>
            <person name="Pouder E."/>
            <person name="Uroz S."/>
            <person name="Simon-Colin C."/>
            <person name="Alain K."/>
        </authorList>
    </citation>
    <scope>NUCLEOTIDE SEQUENCE</scope>
    <source>
        <strain evidence="3">HW T2.11</strain>
    </source>
</reference>
<proteinExistence type="predicted"/>
<dbReference type="Proteomes" id="UP000708298">
    <property type="component" value="Unassembled WGS sequence"/>
</dbReference>
<dbReference type="InterPro" id="IPR037523">
    <property type="entry name" value="VOC_core"/>
</dbReference>